<dbReference type="EMBL" id="QGGR01000014">
    <property type="protein sequence ID" value="PWK42680.1"/>
    <property type="molecule type" value="Genomic_DNA"/>
</dbReference>
<keyword evidence="3 8" id="KW-0812">Transmembrane</keyword>
<dbReference type="InterPro" id="IPR043760">
    <property type="entry name" value="PycTM_dom"/>
</dbReference>
<evidence type="ECO:0000313" key="11">
    <source>
        <dbReference type="Proteomes" id="UP000245697"/>
    </source>
</evidence>
<dbReference type="Pfam" id="PF18967">
    <property type="entry name" value="PycTM"/>
    <property type="match status" value="1"/>
</dbReference>
<dbReference type="AlphaFoldDB" id="A0A316F8Q9"/>
<organism evidence="10 11">
    <name type="scientific">Actinoplanes xinjiangensis</name>
    <dbReference type="NCBI Taxonomy" id="512350"/>
    <lineage>
        <taxon>Bacteria</taxon>
        <taxon>Bacillati</taxon>
        <taxon>Actinomycetota</taxon>
        <taxon>Actinomycetes</taxon>
        <taxon>Micromonosporales</taxon>
        <taxon>Micromonosporaceae</taxon>
        <taxon>Actinoplanes</taxon>
    </lineage>
</organism>
<evidence type="ECO:0000256" key="4">
    <source>
        <dbReference type="ARBA" id="ARBA00022741"/>
    </source>
</evidence>
<evidence type="ECO:0000313" key="10">
    <source>
        <dbReference type="EMBL" id="PWK42680.1"/>
    </source>
</evidence>
<keyword evidence="2" id="KW-1003">Cell membrane</keyword>
<dbReference type="Proteomes" id="UP000245697">
    <property type="component" value="Unassembled WGS sequence"/>
</dbReference>
<evidence type="ECO:0000256" key="7">
    <source>
        <dbReference type="ARBA" id="ARBA00023136"/>
    </source>
</evidence>
<evidence type="ECO:0000256" key="3">
    <source>
        <dbReference type="ARBA" id="ARBA00022692"/>
    </source>
</evidence>
<keyword evidence="11" id="KW-1185">Reference proteome</keyword>
<keyword evidence="5 8" id="KW-1133">Transmembrane helix</keyword>
<feature type="domain" description="Pycsar effector protein" evidence="9">
    <location>
        <begin position="20"/>
        <end position="160"/>
    </location>
</feature>
<evidence type="ECO:0000256" key="1">
    <source>
        <dbReference type="ARBA" id="ARBA00004236"/>
    </source>
</evidence>
<evidence type="ECO:0000256" key="6">
    <source>
        <dbReference type="ARBA" id="ARBA00023118"/>
    </source>
</evidence>
<evidence type="ECO:0000259" key="9">
    <source>
        <dbReference type="Pfam" id="PF18967"/>
    </source>
</evidence>
<keyword evidence="4" id="KW-0547">Nucleotide-binding</keyword>
<evidence type="ECO:0000256" key="8">
    <source>
        <dbReference type="SAM" id="Phobius"/>
    </source>
</evidence>
<comment type="caution">
    <text evidence="10">The sequence shown here is derived from an EMBL/GenBank/DDBJ whole genome shotgun (WGS) entry which is preliminary data.</text>
</comment>
<feature type="transmembrane region" description="Helical" evidence="8">
    <location>
        <begin position="62"/>
        <end position="86"/>
    </location>
</feature>
<evidence type="ECO:0000256" key="5">
    <source>
        <dbReference type="ARBA" id="ARBA00022989"/>
    </source>
</evidence>
<reference evidence="10 11" key="1">
    <citation type="submission" date="2018-05" db="EMBL/GenBank/DDBJ databases">
        <title>Genomic Encyclopedia of Archaeal and Bacterial Type Strains, Phase II (KMG-II): from individual species to whole genera.</title>
        <authorList>
            <person name="Goeker M."/>
        </authorList>
    </citation>
    <scope>NUCLEOTIDE SEQUENCE [LARGE SCALE GENOMIC DNA]</scope>
    <source>
        <strain evidence="10 11">DSM 45184</strain>
    </source>
</reference>
<dbReference type="RefSeq" id="WP_109598149.1">
    <property type="nucleotide sequence ID" value="NZ_BONA01000031.1"/>
</dbReference>
<feature type="transmembrane region" description="Helical" evidence="8">
    <location>
        <begin position="143"/>
        <end position="165"/>
    </location>
</feature>
<sequence length="167" mass="17357">MTVEERSDTLRDLHSALFSATSLQETIRHADMKAQALLGVQGGIAVTVLQQAPTIAGARSPALLAVAGIGAVLWLGGLGVSAWHLLATIMPRLGGAHPGNRFTFPAARPTQEDIRTQRNEAWDAASVLADIALAKHSRIRRALPSLIVASTSAGALLALAVTVAATT</sequence>
<accession>A0A316F8Q9</accession>
<keyword evidence="7 8" id="KW-0472">Membrane</keyword>
<comment type="subcellular location">
    <subcellularLocation>
        <location evidence="1">Cell membrane</location>
    </subcellularLocation>
</comment>
<gene>
    <name evidence="10" type="ORF">BC793_114124</name>
</gene>
<protein>
    <recommendedName>
        <fullName evidence="9">Pycsar effector protein domain-containing protein</fullName>
    </recommendedName>
</protein>
<dbReference type="OrthoDB" id="3397024at2"/>
<proteinExistence type="predicted"/>
<keyword evidence="6" id="KW-0051">Antiviral defense</keyword>
<name>A0A316F8Q9_9ACTN</name>
<evidence type="ECO:0000256" key="2">
    <source>
        <dbReference type="ARBA" id="ARBA00022475"/>
    </source>
</evidence>